<accession>A0A5R9QF74</accession>
<dbReference type="EMBL" id="QLAG01000012">
    <property type="protein sequence ID" value="TLX63433.1"/>
    <property type="molecule type" value="Genomic_DNA"/>
</dbReference>
<dbReference type="RefSeq" id="WP_138409533.1">
    <property type="nucleotide sequence ID" value="NZ_QLAE01000029.1"/>
</dbReference>
<organism evidence="2 3">
    <name type="scientific">Stutzerimonas nosocomialis</name>
    <dbReference type="NCBI Taxonomy" id="1056496"/>
    <lineage>
        <taxon>Bacteria</taxon>
        <taxon>Pseudomonadati</taxon>
        <taxon>Pseudomonadota</taxon>
        <taxon>Gammaproteobacteria</taxon>
        <taxon>Pseudomonadales</taxon>
        <taxon>Pseudomonadaceae</taxon>
        <taxon>Stutzerimonas</taxon>
    </lineage>
</organism>
<dbReference type="AlphaFoldDB" id="A0A5R9QF74"/>
<feature type="chain" id="PRO_5024333625" evidence="1">
    <location>
        <begin position="24"/>
        <end position="76"/>
    </location>
</feature>
<sequence length="76" mass="8165">MKLEIARGLFLVGALGVASLCAAAWHEPDSNVVKSNNGLGYCPAPPSVRLKQAEMRPDQDLLLFMYSLSQGMRSSG</sequence>
<protein>
    <submittedName>
        <fullName evidence="2">Uncharacterized protein</fullName>
    </submittedName>
</protein>
<keyword evidence="1" id="KW-0732">Signal</keyword>
<feature type="signal peptide" evidence="1">
    <location>
        <begin position="1"/>
        <end position="23"/>
    </location>
</feature>
<evidence type="ECO:0000313" key="2">
    <source>
        <dbReference type="EMBL" id="TLX63433.1"/>
    </source>
</evidence>
<evidence type="ECO:0000256" key="1">
    <source>
        <dbReference type="SAM" id="SignalP"/>
    </source>
</evidence>
<dbReference type="Proteomes" id="UP000306753">
    <property type="component" value="Unassembled WGS sequence"/>
</dbReference>
<comment type="caution">
    <text evidence="2">The sequence shown here is derived from an EMBL/GenBank/DDBJ whole genome shotgun (WGS) entry which is preliminary data.</text>
</comment>
<proteinExistence type="predicted"/>
<reference evidence="2 3" key="1">
    <citation type="journal article" date="2017" name="Eur. J. Clin. Microbiol. Infect. Dis.">
        <title>Uncommonly isolated clinical Pseudomonas: identification and phylogenetic assignation.</title>
        <authorList>
            <person name="Mulet M."/>
            <person name="Gomila M."/>
            <person name="Ramirez A."/>
            <person name="Cardew S."/>
            <person name="Moore E.R."/>
            <person name="Lalucat J."/>
            <person name="Garcia-Valdes E."/>
        </authorList>
    </citation>
    <scope>NUCLEOTIDE SEQUENCE [LARGE SCALE GENOMIC DNA]</scope>
    <source>
        <strain evidence="2 3">SD129</strain>
    </source>
</reference>
<dbReference type="OrthoDB" id="7017559at2"/>
<gene>
    <name evidence="2" type="ORF">DN820_11560</name>
</gene>
<keyword evidence="3" id="KW-1185">Reference proteome</keyword>
<evidence type="ECO:0000313" key="3">
    <source>
        <dbReference type="Proteomes" id="UP000306753"/>
    </source>
</evidence>
<name>A0A5R9QF74_9GAMM</name>